<feature type="region of interest" description="Disordered" evidence="1">
    <location>
        <begin position="1"/>
        <end position="31"/>
    </location>
</feature>
<keyword evidence="2" id="KW-0472">Membrane</keyword>
<dbReference type="InterPro" id="IPR046625">
    <property type="entry name" value="DUF6737"/>
</dbReference>
<gene>
    <name evidence="4" type="ORF">EUGRSUZ_L00778</name>
</gene>
<dbReference type="Pfam" id="PF20522">
    <property type="entry name" value="DUF6737"/>
    <property type="match status" value="1"/>
</dbReference>
<accession>A0AAD9TCD0</accession>
<feature type="non-terminal residue" evidence="4">
    <location>
        <position position="1"/>
    </location>
</feature>
<sequence>PPLPPATSFLLRPATRDERRATSFSSGDLRRATSFSSSDLRRASPATSVSSCDERLLLRAENSIVFSGACLDSRCSFTRCQPWTITLTGMLAITGSWLILHSMLVTTIISLLICSWWYIFLYSYPKAYTDMIAERRKRVRSGIEDIFGSTKADGVDQTSN</sequence>
<protein>
    <recommendedName>
        <fullName evidence="3">DUF6737 domain-containing protein</fullName>
    </recommendedName>
</protein>
<keyword evidence="5" id="KW-1185">Reference proteome</keyword>
<dbReference type="PANTHER" id="PTHR36046:SF1">
    <property type="entry name" value="DUF6737 DOMAIN-CONTAINING PROTEIN"/>
    <property type="match status" value="1"/>
</dbReference>
<evidence type="ECO:0000256" key="2">
    <source>
        <dbReference type="SAM" id="Phobius"/>
    </source>
</evidence>
<organism evidence="4 5">
    <name type="scientific">Eucalyptus grandis</name>
    <name type="common">Flooded gum</name>
    <dbReference type="NCBI Taxonomy" id="71139"/>
    <lineage>
        <taxon>Eukaryota</taxon>
        <taxon>Viridiplantae</taxon>
        <taxon>Streptophyta</taxon>
        <taxon>Embryophyta</taxon>
        <taxon>Tracheophyta</taxon>
        <taxon>Spermatophyta</taxon>
        <taxon>Magnoliopsida</taxon>
        <taxon>eudicotyledons</taxon>
        <taxon>Gunneridae</taxon>
        <taxon>Pentapetalae</taxon>
        <taxon>rosids</taxon>
        <taxon>malvids</taxon>
        <taxon>Myrtales</taxon>
        <taxon>Myrtaceae</taxon>
        <taxon>Myrtoideae</taxon>
        <taxon>Eucalypteae</taxon>
        <taxon>Eucalyptus</taxon>
    </lineage>
</organism>
<keyword evidence="2" id="KW-0812">Transmembrane</keyword>
<comment type="caution">
    <text evidence="4">The sequence shown here is derived from an EMBL/GenBank/DDBJ whole genome shotgun (WGS) entry which is preliminary data.</text>
</comment>
<evidence type="ECO:0000313" key="4">
    <source>
        <dbReference type="EMBL" id="KAK2632989.1"/>
    </source>
</evidence>
<evidence type="ECO:0000259" key="3">
    <source>
        <dbReference type="Pfam" id="PF20522"/>
    </source>
</evidence>
<dbReference type="PANTHER" id="PTHR36046">
    <property type="entry name" value="PROTEIN, PUTATIVE-RELATED"/>
    <property type="match status" value="1"/>
</dbReference>
<evidence type="ECO:0000256" key="1">
    <source>
        <dbReference type="SAM" id="MobiDB-lite"/>
    </source>
</evidence>
<keyword evidence="2" id="KW-1133">Transmembrane helix</keyword>
<reference evidence="4 5" key="1">
    <citation type="journal article" date="2014" name="Nature">
        <title>The genome of Eucalyptus grandis.</title>
        <authorList>
            <person name="Myburg A.A."/>
            <person name="Grattapaglia D."/>
            <person name="Tuskan G.A."/>
            <person name="Hellsten U."/>
            <person name="Hayes R.D."/>
            <person name="Grimwood J."/>
            <person name="Jenkins J."/>
            <person name="Lindquist E."/>
            <person name="Tice H."/>
            <person name="Bauer D."/>
            <person name="Goodstein D.M."/>
            <person name="Dubchak I."/>
            <person name="Poliakov A."/>
            <person name="Mizrachi E."/>
            <person name="Kullan A.R."/>
            <person name="Hussey S.G."/>
            <person name="Pinard D."/>
            <person name="van der Merwe K."/>
            <person name="Singh P."/>
            <person name="van Jaarsveld I."/>
            <person name="Silva-Junior O.B."/>
            <person name="Togawa R.C."/>
            <person name="Pappas M.R."/>
            <person name="Faria D.A."/>
            <person name="Sansaloni C.P."/>
            <person name="Petroli C.D."/>
            <person name="Yang X."/>
            <person name="Ranjan P."/>
            <person name="Tschaplinski T.J."/>
            <person name="Ye C.Y."/>
            <person name="Li T."/>
            <person name="Sterck L."/>
            <person name="Vanneste K."/>
            <person name="Murat F."/>
            <person name="Soler M."/>
            <person name="Clemente H.S."/>
            <person name="Saidi N."/>
            <person name="Cassan-Wang H."/>
            <person name="Dunand C."/>
            <person name="Hefer C.A."/>
            <person name="Bornberg-Bauer E."/>
            <person name="Kersting A.R."/>
            <person name="Vining K."/>
            <person name="Amarasinghe V."/>
            <person name="Ranik M."/>
            <person name="Naithani S."/>
            <person name="Elser J."/>
            <person name="Boyd A.E."/>
            <person name="Liston A."/>
            <person name="Spatafora J.W."/>
            <person name="Dharmwardhana P."/>
            <person name="Raja R."/>
            <person name="Sullivan C."/>
            <person name="Romanel E."/>
            <person name="Alves-Ferreira M."/>
            <person name="Kulheim C."/>
            <person name="Foley W."/>
            <person name="Carocha V."/>
            <person name="Paiva J."/>
            <person name="Kudrna D."/>
            <person name="Brommonschenkel S.H."/>
            <person name="Pasquali G."/>
            <person name="Byrne M."/>
            <person name="Rigault P."/>
            <person name="Tibbits J."/>
            <person name="Spokevicius A."/>
            <person name="Jones R.C."/>
            <person name="Steane D.A."/>
            <person name="Vaillancourt R.E."/>
            <person name="Potts B.M."/>
            <person name="Joubert F."/>
            <person name="Barry K."/>
            <person name="Pappas G.J."/>
            <person name="Strauss S.H."/>
            <person name="Jaiswal P."/>
            <person name="Grima-Pettenati J."/>
            <person name="Salse J."/>
            <person name="Van de Peer Y."/>
            <person name="Rokhsar D.S."/>
            <person name="Schmutz J."/>
        </authorList>
    </citation>
    <scope>NUCLEOTIDE SEQUENCE [LARGE SCALE GENOMIC DNA]</scope>
    <source>
        <strain evidence="5">cv. BRASUZ1</strain>
        <tissue evidence="4">Leaf extractions</tissue>
    </source>
</reference>
<proteinExistence type="predicted"/>
<evidence type="ECO:0000313" key="5">
    <source>
        <dbReference type="Proteomes" id="UP000030711"/>
    </source>
</evidence>
<dbReference type="Proteomes" id="UP000030711">
    <property type="component" value="Unassembled WGS sequence"/>
</dbReference>
<feature type="transmembrane region" description="Helical" evidence="2">
    <location>
        <begin position="97"/>
        <end position="121"/>
    </location>
</feature>
<dbReference type="EMBL" id="MU848298">
    <property type="protein sequence ID" value="KAK2632989.1"/>
    <property type="molecule type" value="Genomic_DNA"/>
</dbReference>
<dbReference type="AlphaFoldDB" id="A0AAD9TCD0"/>
<name>A0AAD9TCD0_EUCGR</name>
<feature type="domain" description="DUF6737" evidence="3">
    <location>
        <begin position="80"/>
        <end position="127"/>
    </location>
</feature>